<dbReference type="PANTHER" id="PTHR20883:SF48">
    <property type="entry name" value="ECTOINE DIOXYGENASE"/>
    <property type="match status" value="1"/>
</dbReference>
<dbReference type="EMBL" id="CP029803">
    <property type="protein sequence ID" value="AWT59181.1"/>
    <property type="molecule type" value="Genomic_DNA"/>
</dbReference>
<protein>
    <recommendedName>
        <fullName evidence="4">Phytanoyl-CoA dioxygenase family protein</fullName>
    </recommendedName>
</protein>
<evidence type="ECO:0000313" key="3">
    <source>
        <dbReference type="Proteomes" id="UP000247465"/>
    </source>
</evidence>
<name>A0A2Z4ABI4_9BACT</name>
<evidence type="ECO:0000313" key="2">
    <source>
        <dbReference type="EMBL" id="AWT59181.1"/>
    </source>
</evidence>
<reference evidence="2 3" key="1">
    <citation type="submission" date="2018-06" db="EMBL/GenBank/DDBJ databases">
        <title>Draft Genome Sequence of a Novel Marine Bacterium Related to the Verrucomicrobia.</title>
        <authorList>
            <person name="Vosseberg J."/>
            <person name="Martijn J."/>
            <person name="Ettema T.J.G."/>
        </authorList>
    </citation>
    <scope>NUCLEOTIDE SEQUENCE [LARGE SCALE GENOMIC DNA]</scope>
    <source>
        <strain evidence="2">TARA_B100001123</strain>
    </source>
</reference>
<dbReference type="GO" id="GO:0005506">
    <property type="term" value="F:iron ion binding"/>
    <property type="evidence" value="ECO:0007669"/>
    <property type="project" value="UniProtKB-ARBA"/>
</dbReference>
<gene>
    <name evidence="2" type="ORF">DF168_00362</name>
</gene>
<dbReference type="GO" id="GO:0016706">
    <property type="term" value="F:2-oxoglutarate-dependent dioxygenase activity"/>
    <property type="evidence" value="ECO:0007669"/>
    <property type="project" value="UniProtKB-ARBA"/>
</dbReference>
<evidence type="ECO:0000256" key="1">
    <source>
        <dbReference type="ARBA" id="ARBA00001954"/>
    </source>
</evidence>
<dbReference type="SUPFAM" id="SSF51197">
    <property type="entry name" value="Clavaminate synthase-like"/>
    <property type="match status" value="1"/>
</dbReference>
<dbReference type="InterPro" id="IPR008775">
    <property type="entry name" value="Phytyl_CoA_dOase-like"/>
</dbReference>
<proteinExistence type="predicted"/>
<dbReference type="PANTHER" id="PTHR20883">
    <property type="entry name" value="PHYTANOYL-COA DIOXYGENASE DOMAIN CONTAINING 1"/>
    <property type="match status" value="1"/>
</dbReference>
<organism evidence="2 3">
    <name type="scientific">Candidatus Moanibacter tarae</name>
    <dbReference type="NCBI Taxonomy" id="2200854"/>
    <lineage>
        <taxon>Bacteria</taxon>
        <taxon>Pseudomonadati</taxon>
        <taxon>Verrucomicrobiota</taxon>
        <taxon>Opitutia</taxon>
        <taxon>Puniceicoccales</taxon>
        <taxon>Puniceicoccales incertae sedis</taxon>
        <taxon>Candidatus Moanibacter</taxon>
    </lineage>
</organism>
<evidence type="ECO:0008006" key="4">
    <source>
        <dbReference type="Google" id="ProtNLM"/>
    </source>
</evidence>
<dbReference type="KEGG" id="mtar:DF168_00362"/>
<sequence>MLTDQKIRHYKTFGFLVLRDLFAPEEIETLRNEYESELNLVYSDKPFTGEERYWTYMMNPRTPFYASLLEDPRFCNVAEQLYGDDVIGIGTDANRYVGDTRWHPDHHADPHEDSFGVKFAFYLDPVDANSGALRLIPGSHNRAFHDRVRLTLPTLELEIPEVPAYVCKSDPGDVVAFDMRCWHASSGGTAGRRMSTCVYYNNPQGEKEEAALRKRAEANRGATVRFGRTQEGYGCGYPQEWLANPEGNPKRQRWLNRMAELGYFELLN</sequence>
<dbReference type="AlphaFoldDB" id="A0A2Z4ABI4"/>
<dbReference type="Proteomes" id="UP000247465">
    <property type="component" value="Chromosome"/>
</dbReference>
<accession>A0A2Z4ABI4</accession>
<comment type="cofactor">
    <cofactor evidence="1">
        <name>Fe(2+)</name>
        <dbReference type="ChEBI" id="CHEBI:29033"/>
    </cofactor>
</comment>
<dbReference type="Pfam" id="PF05721">
    <property type="entry name" value="PhyH"/>
    <property type="match status" value="1"/>
</dbReference>
<dbReference type="Gene3D" id="2.60.120.620">
    <property type="entry name" value="q2cbj1_9rhob like domain"/>
    <property type="match status" value="1"/>
</dbReference>